<evidence type="ECO:0008006" key="4">
    <source>
        <dbReference type="Google" id="ProtNLM"/>
    </source>
</evidence>
<keyword evidence="1" id="KW-0732">Signal</keyword>
<feature type="signal peptide" evidence="1">
    <location>
        <begin position="1"/>
        <end position="20"/>
    </location>
</feature>
<feature type="chain" id="PRO_5046191766" description="SMP-30/Gluconolactonase/LRE-like region domain-containing protein" evidence="1">
    <location>
        <begin position="21"/>
        <end position="408"/>
    </location>
</feature>
<dbReference type="InterPro" id="IPR011042">
    <property type="entry name" value="6-blade_b-propeller_TolB-like"/>
</dbReference>
<evidence type="ECO:0000313" key="2">
    <source>
        <dbReference type="EMBL" id="MCR2833720.1"/>
    </source>
</evidence>
<evidence type="ECO:0000256" key="1">
    <source>
        <dbReference type="SAM" id="SignalP"/>
    </source>
</evidence>
<gene>
    <name evidence="2" type="ORF">NSO95_07155</name>
</gene>
<evidence type="ECO:0000313" key="3">
    <source>
        <dbReference type="Proteomes" id="UP001206067"/>
    </source>
</evidence>
<accession>A0ABT1XPX4</accession>
<protein>
    <recommendedName>
        <fullName evidence="4">SMP-30/Gluconolactonase/LRE-like region domain-containing protein</fullName>
    </recommendedName>
</protein>
<dbReference type="Proteomes" id="UP001206067">
    <property type="component" value="Unassembled WGS sequence"/>
</dbReference>
<proteinExistence type="predicted"/>
<name>A0ABT1XPX4_9SPHN</name>
<sequence length="408" mass="42675">MRFRVAIAILALGIATPVPAQDLPAWRSVDAATGQIDDLTGLERLASDFPDSTSVRRRLLNAQLEAGDAEGALASLAWLRVRGHVFSAGAQTQIPDLVGAEHAEAARGLLIQYPMVIAASEVVATVPAEAGLVESVVSPLPGEVFVVTSITEHAVYLHAPDGQWRRGDIAGASDLSGIVADEARNIAWIASGNLDESSDSEARFSGLFMKAPDPDATIGVAAPEGVTLSDLALGPDGTVYASDPLGGGVYRVRPESELLDVLVAPGILRSPQGLAVTADGARLYVSDYRYGLAVVDLASGAVARLASDVPAALDGIDGLWRYDGELIAVQNGTSPLRISAFALSPDGARIVGHRALEQTHPDWTEPLGGSIADGALYYIGNGQWDKFEAGKPVEGKPVVATQIRRLKL</sequence>
<dbReference type="RefSeq" id="WP_257595497.1">
    <property type="nucleotide sequence ID" value="NZ_JANKHH010000004.1"/>
</dbReference>
<dbReference type="Gene3D" id="2.120.10.30">
    <property type="entry name" value="TolB, C-terminal domain"/>
    <property type="match status" value="1"/>
</dbReference>
<reference evidence="2 3" key="1">
    <citation type="submission" date="2022-08" db="EMBL/GenBank/DDBJ databases">
        <title>Polyphasic taxonomy analysis of Qipengyuania sp.RS5-5.</title>
        <authorList>
            <person name="Xamxidin M."/>
            <person name="Wu M."/>
        </authorList>
    </citation>
    <scope>NUCLEOTIDE SEQUENCE [LARGE SCALE GENOMIC DNA]</scope>
    <source>
        <strain evidence="2 3">RS5-5</strain>
    </source>
</reference>
<comment type="caution">
    <text evidence="2">The sequence shown here is derived from an EMBL/GenBank/DDBJ whole genome shotgun (WGS) entry which is preliminary data.</text>
</comment>
<dbReference type="SUPFAM" id="SSF101898">
    <property type="entry name" value="NHL repeat"/>
    <property type="match status" value="1"/>
</dbReference>
<keyword evidence="3" id="KW-1185">Reference proteome</keyword>
<organism evidence="2 3">
    <name type="scientific">Parerythrobacter lacustris</name>
    <dbReference type="NCBI Taxonomy" id="2969984"/>
    <lineage>
        <taxon>Bacteria</taxon>
        <taxon>Pseudomonadati</taxon>
        <taxon>Pseudomonadota</taxon>
        <taxon>Alphaproteobacteria</taxon>
        <taxon>Sphingomonadales</taxon>
        <taxon>Erythrobacteraceae</taxon>
        <taxon>Parerythrobacter</taxon>
    </lineage>
</organism>
<dbReference type="EMBL" id="JANKHH010000004">
    <property type="protein sequence ID" value="MCR2833720.1"/>
    <property type="molecule type" value="Genomic_DNA"/>
</dbReference>